<dbReference type="PROSITE" id="PS00061">
    <property type="entry name" value="ADH_SHORT"/>
    <property type="match status" value="1"/>
</dbReference>
<dbReference type="Gene3D" id="3.40.50.720">
    <property type="entry name" value="NAD(P)-binding Rossmann-like Domain"/>
    <property type="match status" value="1"/>
</dbReference>
<dbReference type="InterPro" id="IPR057326">
    <property type="entry name" value="KR_dom"/>
</dbReference>
<dbReference type="EMBL" id="JFCB01000012">
    <property type="protein sequence ID" value="KES06228.1"/>
    <property type="molecule type" value="Genomic_DNA"/>
</dbReference>
<dbReference type="NCBIfam" id="NF009466">
    <property type="entry name" value="PRK12826.1-2"/>
    <property type="match status" value="1"/>
</dbReference>
<dbReference type="GO" id="GO:0016616">
    <property type="term" value="F:oxidoreductase activity, acting on the CH-OH group of donors, NAD or NADP as acceptor"/>
    <property type="evidence" value="ECO:0007669"/>
    <property type="project" value="TreeGrafter"/>
</dbReference>
<dbReference type="FunFam" id="3.40.50.720:FF:000173">
    <property type="entry name" value="3-oxoacyl-[acyl-carrier protein] reductase"/>
    <property type="match status" value="1"/>
</dbReference>
<dbReference type="eggNOG" id="COG1028">
    <property type="taxonomic scope" value="Bacteria"/>
</dbReference>
<dbReference type="InterPro" id="IPR020904">
    <property type="entry name" value="Sc_DH/Rdtase_CS"/>
</dbReference>
<dbReference type="SUPFAM" id="SSF51735">
    <property type="entry name" value="NAD(P)-binding Rossmann-fold domains"/>
    <property type="match status" value="1"/>
</dbReference>
<dbReference type="PANTHER" id="PTHR42760:SF133">
    <property type="entry name" value="3-OXOACYL-[ACYL-CARRIER-PROTEIN] REDUCTASE"/>
    <property type="match status" value="1"/>
</dbReference>
<dbReference type="OrthoDB" id="9804774at2"/>
<evidence type="ECO:0000256" key="2">
    <source>
        <dbReference type="ARBA" id="ARBA00023002"/>
    </source>
</evidence>
<evidence type="ECO:0000313" key="5">
    <source>
        <dbReference type="Proteomes" id="UP000028341"/>
    </source>
</evidence>
<dbReference type="RefSeq" id="WP_037934147.1">
    <property type="nucleotide sequence ID" value="NZ_JBFADL010000032.1"/>
</dbReference>
<dbReference type="SMART" id="SM00822">
    <property type="entry name" value="PKS_KR"/>
    <property type="match status" value="1"/>
</dbReference>
<dbReference type="InterPro" id="IPR036291">
    <property type="entry name" value="NAD(P)-bd_dom_sf"/>
</dbReference>
<dbReference type="Pfam" id="PF13561">
    <property type="entry name" value="adh_short_C2"/>
    <property type="match status" value="1"/>
</dbReference>
<organism evidence="4 5">
    <name type="scientific">Streptomyces toyocaensis</name>
    <dbReference type="NCBI Taxonomy" id="55952"/>
    <lineage>
        <taxon>Bacteria</taxon>
        <taxon>Bacillati</taxon>
        <taxon>Actinomycetota</taxon>
        <taxon>Actinomycetes</taxon>
        <taxon>Kitasatosporales</taxon>
        <taxon>Streptomycetaceae</taxon>
        <taxon>Streptomyces</taxon>
    </lineage>
</organism>
<proteinExistence type="inferred from homology"/>
<evidence type="ECO:0000313" key="4">
    <source>
        <dbReference type="EMBL" id="KES06228.1"/>
    </source>
</evidence>
<dbReference type="PRINTS" id="PR00081">
    <property type="entry name" value="GDHRDH"/>
</dbReference>
<gene>
    <name evidence="4" type="ORF">BU52_15965</name>
</gene>
<protein>
    <submittedName>
        <fullName evidence="4">3-oxoacyl-ACP reductase</fullName>
    </submittedName>
</protein>
<dbReference type="AlphaFoldDB" id="A0A081XRQ5"/>
<reference evidence="4 5" key="1">
    <citation type="submission" date="2014-02" db="EMBL/GenBank/DDBJ databases">
        <title>The genome announcement of Streptomyces toyocaensis NRRL15009.</title>
        <authorList>
            <person name="Hong H.-J."/>
            <person name="Kwun M.J."/>
        </authorList>
    </citation>
    <scope>NUCLEOTIDE SEQUENCE [LARGE SCALE GENOMIC DNA]</scope>
    <source>
        <strain evidence="4 5">NRRL 15009</strain>
    </source>
</reference>
<feature type="domain" description="Ketoreductase" evidence="3">
    <location>
        <begin position="3"/>
        <end position="176"/>
    </location>
</feature>
<dbReference type="GO" id="GO:0048038">
    <property type="term" value="F:quinone binding"/>
    <property type="evidence" value="ECO:0007669"/>
    <property type="project" value="TreeGrafter"/>
</dbReference>
<evidence type="ECO:0000259" key="3">
    <source>
        <dbReference type="SMART" id="SM00822"/>
    </source>
</evidence>
<accession>A0A081XRQ5</accession>
<keyword evidence="5" id="KW-1185">Reference proteome</keyword>
<dbReference type="PRINTS" id="PR00080">
    <property type="entry name" value="SDRFAMILY"/>
</dbReference>
<dbReference type="PANTHER" id="PTHR42760">
    <property type="entry name" value="SHORT-CHAIN DEHYDROGENASES/REDUCTASES FAMILY MEMBER"/>
    <property type="match status" value="1"/>
</dbReference>
<evidence type="ECO:0000256" key="1">
    <source>
        <dbReference type="ARBA" id="ARBA00006484"/>
    </source>
</evidence>
<name>A0A081XRQ5_STRTO</name>
<comment type="similarity">
    <text evidence="1">Belongs to the short-chain dehydrogenases/reductases (SDR) family.</text>
</comment>
<keyword evidence="2" id="KW-0560">Oxidoreductase</keyword>
<dbReference type="GO" id="GO:0006633">
    <property type="term" value="P:fatty acid biosynthetic process"/>
    <property type="evidence" value="ECO:0007669"/>
    <property type="project" value="TreeGrafter"/>
</dbReference>
<sequence>MSRTVLVTGGNRGIGLTIARSFAENGDKVAITHRSGEAPEGLFGVRCDVRDPEAARRAVNEVEAQYGPVGVLVANAGITRDALAPTMREEDFEDVIGTNLVGSFRMARLVSRSMISAKWGRIVFISSIMGFLGSPGQSNYAASKSGMLGLTRSLAWELGSRNITVNMVTPGLIETEMIQAVTDKRRAQLLSQTPLRRTGTPQEVADVVTFLAGDGAAYVTGAALPVGGGIGMGQ</sequence>
<dbReference type="InterPro" id="IPR002347">
    <property type="entry name" value="SDR_fam"/>
</dbReference>
<comment type="caution">
    <text evidence="4">The sequence shown here is derived from an EMBL/GenBank/DDBJ whole genome shotgun (WGS) entry which is preliminary data.</text>
</comment>
<dbReference type="Proteomes" id="UP000028341">
    <property type="component" value="Unassembled WGS sequence"/>
</dbReference>
<dbReference type="STRING" id="55952.BU52_15965"/>